<sequence length="239" mass="26040">MVDLTDSGKQRLETSIIAGTLVILAVAIRFWCKLSLKSPVNSEDWWILAAIPVYLGAVADDIWGLYRGISGENQEQIIATLLQNPSPELILALETYLKVYQPGQQSASYTDGILWTHIHGLIAVFCANIPVYRPLMTKVTSFFAAILSLGSSFRSSSDDTRERTGDSTEYFQSNFDSKPMAPGPSFNKQKHPDNVSGDGRYSVPTNSGGITSVSANGGDKRLDPLTCYELTVPTVADQA</sequence>
<reference evidence="3" key="1">
    <citation type="submission" date="2022-07" db="EMBL/GenBank/DDBJ databases">
        <title>Genome Sequence of Xylaria arbuscula.</title>
        <authorList>
            <person name="Buettner E."/>
        </authorList>
    </citation>
    <scope>NUCLEOTIDE SEQUENCE</scope>
    <source>
        <strain evidence="3">VT107</strain>
    </source>
</reference>
<accession>A0A9W8NL27</accession>
<dbReference type="EMBL" id="JANPWZ010000129">
    <property type="protein sequence ID" value="KAJ3579123.1"/>
    <property type="molecule type" value="Genomic_DNA"/>
</dbReference>
<keyword evidence="2" id="KW-0472">Membrane</keyword>
<keyword evidence="2" id="KW-1133">Transmembrane helix</keyword>
<evidence type="ECO:0000313" key="4">
    <source>
        <dbReference type="Proteomes" id="UP001148614"/>
    </source>
</evidence>
<feature type="region of interest" description="Disordered" evidence="1">
    <location>
        <begin position="153"/>
        <end position="223"/>
    </location>
</feature>
<evidence type="ECO:0000256" key="1">
    <source>
        <dbReference type="SAM" id="MobiDB-lite"/>
    </source>
</evidence>
<protein>
    <submittedName>
        <fullName evidence="3">Uncharacterized protein</fullName>
    </submittedName>
</protein>
<evidence type="ECO:0000256" key="2">
    <source>
        <dbReference type="SAM" id="Phobius"/>
    </source>
</evidence>
<feature type="compositionally biased region" description="Polar residues" evidence="1">
    <location>
        <begin position="203"/>
        <end position="215"/>
    </location>
</feature>
<evidence type="ECO:0000313" key="3">
    <source>
        <dbReference type="EMBL" id="KAJ3579123.1"/>
    </source>
</evidence>
<keyword evidence="2" id="KW-0812">Transmembrane</keyword>
<keyword evidence="4" id="KW-1185">Reference proteome</keyword>
<dbReference type="Proteomes" id="UP001148614">
    <property type="component" value="Unassembled WGS sequence"/>
</dbReference>
<proteinExistence type="predicted"/>
<feature type="compositionally biased region" description="Basic and acidic residues" evidence="1">
    <location>
        <begin position="156"/>
        <end position="166"/>
    </location>
</feature>
<feature type="transmembrane region" description="Helical" evidence="2">
    <location>
        <begin position="44"/>
        <end position="66"/>
    </location>
</feature>
<dbReference type="AlphaFoldDB" id="A0A9W8NL27"/>
<comment type="caution">
    <text evidence="3">The sequence shown here is derived from an EMBL/GenBank/DDBJ whole genome shotgun (WGS) entry which is preliminary data.</text>
</comment>
<feature type="transmembrane region" description="Helical" evidence="2">
    <location>
        <begin position="12"/>
        <end position="32"/>
    </location>
</feature>
<name>A0A9W8NL27_9PEZI</name>
<organism evidence="3 4">
    <name type="scientific">Xylaria arbuscula</name>
    <dbReference type="NCBI Taxonomy" id="114810"/>
    <lineage>
        <taxon>Eukaryota</taxon>
        <taxon>Fungi</taxon>
        <taxon>Dikarya</taxon>
        <taxon>Ascomycota</taxon>
        <taxon>Pezizomycotina</taxon>
        <taxon>Sordariomycetes</taxon>
        <taxon>Xylariomycetidae</taxon>
        <taxon>Xylariales</taxon>
        <taxon>Xylariaceae</taxon>
        <taxon>Xylaria</taxon>
    </lineage>
</organism>
<gene>
    <name evidence="3" type="ORF">NPX13_g1446</name>
</gene>